<dbReference type="EMBL" id="FYEZ01000001">
    <property type="protein sequence ID" value="SNC63127.1"/>
    <property type="molecule type" value="Genomic_DNA"/>
</dbReference>
<keyword evidence="7" id="KW-1185">Reference proteome</keyword>
<dbReference type="InterPro" id="IPR027417">
    <property type="entry name" value="P-loop_NTPase"/>
</dbReference>
<organism evidence="6 7">
    <name type="scientific">Kytococcus aerolatus</name>
    <dbReference type="NCBI Taxonomy" id="592308"/>
    <lineage>
        <taxon>Bacteria</taxon>
        <taxon>Bacillati</taxon>
        <taxon>Actinomycetota</taxon>
        <taxon>Actinomycetes</taxon>
        <taxon>Micrococcales</taxon>
        <taxon>Kytococcaceae</taxon>
        <taxon>Kytococcus</taxon>
    </lineage>
</organism>
<dbReference type="InterPro" id="IPR003593">
    <property type="entry name" value="AAA+_ATPase"/>
</dbReference>
<dbReference type="CDD" id="cd03257">
    <property type="entry name" value="ABC_NikE_OppD_transporters"/>
    <property type="match status" value="2"/>
</dbReference>
<feature type="domain" description="ABC transporter" evidence="5">
    <location>
        <begin position="24"/>
        <end position="271"/>
    </location>
</feature>
<dbReference type="GO" id="GO:0005524">
    <property type="term" value="F:ATP binding"/>
    <property type="evidence" value="ECO:0007669"/>
    <property type="project" value="UniProtKB-KW"/>
</dbReference>
<comment type="similarity">
    <text evidence="1">Belongs to the ABC transporter superfamily.</text>
</comment>
<name>A0A212TAP3_9MICO</name>
<protein>
    <submittedName>
        <fullName evidence="6">Peptide/nickel transport system ATP-binding protein</fullName>
    </submittedName>
</protein>
<evidence type="ECO:0000259" key="5">
    <source>
        <dbReference type="PROSITE" id="PS50893"/>
    </source>
</evidence>
<dbReference type="Pfam" id="PF08352">
    <property type="entry name" value="oligo_HPY"/>
    <property type="match status" value="1"/>
</dbReference>
<dbReference type="OrthoDB" id="3677453at2"/>
<dbReference type="PROSITE" id="PS50893">
    <property type="entry name" value="ABC_TRANSPORTER_2"/>
    <property type="match status" value="2"/>
</dbReference>
<sequence length="543" mass="57755">MSTQIDQATAPGGSSPGRAPLLEVRGLAVTYRRRGRSTTAVRGVDLAVERGEAVSLVGASGSGKSTVVRAALGLLGRQAEVQGSIRLAGRELSALSPAQRRRLVGTTIGYVPQDPGSSLDPLRRVLDQVREPLDVHGLGEPGRREGRALQALRDAGLGDAEAIGRRWPHQLSGGQRQRVLIAAAIVTRPALLLADEPTSALDVTVQRGILDRLQTLVAEQDMSMVVVTHDLAVAASRTERVHVLHEGALVESGPSRVVLSGGEHPATRALVESVPGRRARAPRALAAPGPVVVQATGLTKEYRQDRGTVHALRGVGLELRAGEALGVLGESGSGKTTVARAVLGLVEPDAGRVRVDGEEVARRHREFRRTVQPVFQNPHTSFDPSRTVGWSVAEPLRALGGRLSRRGQKERVAELLGEVGLDPELAGRLPAELSGGQLQRAAIARALSVEPRVLLCDEAVSALDLAVQGQVVDLLARLCAERDLALLFITHDVAVVRELCERVVVMREGLVVEEGPTAEVLDRPREPYTRQLVDAVPVMPAAV</sequence>
<dbReference type="SUPFAM" id="SSF52540">
    <property type="entry name" value="P-loop containing nucleoside triphosphate hydrolases"/>
    <property type="match status" value="2"/>
</dbReference>
<dbReference type="PANTHER" id="PTHR43776">
    <property type="entry name" value="TRANSPORT ATP-BINDING PROTEIN"/>
    <property type="match status" value="1"/>
</dbReference>
<reference evidence="6 7" key="1">
    <citation type="submission" date="2017-06" db="EMBL/GenBank/DDBJ databases">
        <authorList>
            <person name="Kim H.J."/>
            <person name="Triplett B.A."/>
        </authorList>
    </citation>
    <scope>NUCLEOTIDE SEQUENCE [LARGE SCALE GENOMIC DNA]</scope>
    <source>
        <strain evidence="6 7">DSM 22179</strain>
    </source>
</reference>
<dbReference type="Proteomes" id="UP000198122">
    <property type="component" value="Unassembled WGS sequence"/>
</dbReference>
<dbReference type="SMART" id="SM00382">
    <property type="entry name" value="AAA"/>
    <property type="match status" value="2"/>
</dbReference>
<dbReference type="Gene3D" id="3.40.50.300">
    <property type="entry name" value="P-loop containing nucleotide triphosphate hydrolases"/>
    <property type="match status" value="2"/>
</dbReference>
<dbReference type="GO" id="GO:0055085">
    <property type="term" value="P:transmembrane transport"/>
    <property type="evidence" value="ECO:0007669"/>
    <property type="project" value="UniProtKB-ARBA"/>
</dbReference>
<dbReference type="InterPro" id="IPR013563">
    <property type="entry name" value="Oligopep_ABC_C"/>
</dbReference>
<dbReference type="NCBIfam" id="NF007739">
    <property type="entry name" value="PRK10419.1"/>
    <property type="match status" value="2"/>
</dbReference>
<dbReference type="AlphaFoldDB" id="A0A212TAP3"/>
<dbReference type="Pfam" id="PF00005">
    <property type="entry name" value="ABC_tran"/>
    <property type="match status" value="2"/>
</dbReference>
<dbReference type="GO" id="GO:0016887">
    <property type="term" value="F:ATP hydrolysis activity"/>
    <property type="evidence" value="ECO:0007669"/>
    <property type="project" value="InterPro"/>
</dbReference>
<dbReference type="PANTHER" id="PTHR43776:SF7">
    <property type="entry name" value="D,D-DIPEPTIDE TRANSPORT ATP-BINDING PROTEIN DDPF-RELATED"/>
    <property type="match status" value="1"/>
</dbReference>
<dbReference type="InterPro" id="IPR003439">
    <property type="entry name" value="ABC_transporter-like_ATP-bd"/>
</dbReference>
<evidence type="ECO:0000313" key="6">
    <source>
        <dbReference type="EMBL" id="SNC63127.1"/>
    </source>
</evidence>
<evidence type="ECO:0000256" key="4">
    <source>
        <dbReference type="ARBA" id="ARBA00022840"/>
    </source>
</evidence>
<dbReference type="InterPro" id="IPR017871">
    <property type="entry name" value="ABC_transporter-like_CS"/>
</dbReference>
<dbReference type="PROSITE" id="PS00211">
    <property type="entry name" value="ABC_TRANSPORTER_1"/>
    <property type="match status" value="2"/>
</dbReference>
<dbReference type="InterPro" id="IPR050319">
    <property type="entry name" value="ABC_transp_ATP-bind"/>
</dbReference>
<keyword evidence="3" id="KW-0547">Nucleotide-binding</keyword>
<dbReference type="RefSeq" id="WP_088817772.1">
    <property type="nucleotide sequence ID" value="NZ_FYEZ01000001.1"/>
</dbReference>
<feature type="domain" description="ABC transporter" evidence="5">
    <location>
        <begin position="293"/>
        <end position="533"/>
    </location>
</feature>
<gene>
    <name evidence="6" type="ORF">SAMN05445756_0840</name>
</gene>
<accession>A0A212TAP3</accession>
<evidence type="ECO:0000256" key="2">
    <source>
        <dbReference type="ARBA" id="ARBA00022448"/>
    </source>
</evidence>
<proteinExistence type="inferred from homology"/>
<evidence type="ECO:0000256" key="1">
    <source>
        <dbReference type="ARBA" id="ARBA00005417"/>
    </source>
</evidence>
<evidence type="ECO:0000313" key="7">
    <source>
        <dbReference type="Proteomes" id="UP000198122"/>
    </source>
</evidence>
<dbReference type="GO" id="GO:0015833">
    <property type="term" value="P:peptide transport"/>
    <property type="evidence" value="ECO:0007669"/>
    <property type="project" value="InterPro"/>
</dbReference>
<evidence type="ECO:0000256" key="3">
    <source>
        <dbReference type="ARBA" id="ARBA00022741"/>
    </source>
</evidence>
<keyword evidence="4 6" id="KW-0067">ATP-binding</keyword>
<keyword evidence="2" id="KW-0813">Transport</keyword>